<reference evidence="13" key="2">
    <citation type="submission" date="2025-09" db="UniProtKB">
        <authorList>
            <consortium name="Ensembl"/>
        </authorList>
    </citation>
    <scope>IDENTIFICATION</scope>
</reference>
<dbReference type="Proteomes" id="UP000694569">
    <property type="component" value="Unplaced"/>
</dbReference>
<keyword evidence="7 10" id="KW-0408">Iron</keyword>
<dbReference type="PANTHER" id="PTHR24300:SF415">
    <property type="entry name" value="CYTOCHROME P450 2D20 ISOFORM X1"/>
    <property type="match status" value="1"/>
</dbReference>
<dbReference type="GO" id="GO:0005506">
    <property type="term" value="F:iron ion binding"/>
    <property type="evidence" value="ECO:0007669"/>
    <property type="project" value="InterPro"/>
</dbReference>
<dbReference type="GO" id="GO:0020037">
    <property type="term" value="F:heme binding"/>
    <property type="evidence" value="ECO:0007669"/>
    <property type="project" value="InterPro"/>
</dbReference>
<dbReference type="InterPro" id="IPR002401">
    <property type="entry name" value="Cyt_P450_E_grp-I"/>
</dbReference>
<evidence type="ECO:0000313" key="14">
    <source>
        <dbReference type="Proteomes" id="UP000694569"/>
    </source>
</evidence>
<dbReference type="FunFam" id="1.10.630.10:FF:000004">
    <property type="entry name" value="cytochrome P450 2D15 isoform X1"/>
    <property type="match status" value="1"/>
</dbReference>
<comment type="subcellular location">
    <subcellularLocation>
        <location evidence="2">Membrane</location>
    </subcellularLocation>
</comment>
<evidence type="ECO:0000256" key="8">
    <source>
        <dbReference type="ARBA" id="ARBA00023033"/>
    </source>
</evidence>
<comment type="similarity">
    <text evidence="3 11">Belongs to the cytochrome P450 family.</text>
</comment>
<keyword evidence="6 11" id="KW-0560">Oxidoreductase</keyword>
<dbReference type="PRINTS" id="PR00385">
    <property type="entry name" value="P450"/>
</dbReference>
<keyword evidence="9 12" id="KW-0472">Membrane</keyword>
<dbReference type="Gene3D" id="1.10.630.10">
    <property type="entry name" value="Cytochrome P450"/>
    <property type="match status" value="1"/>
</dbReference>
<evidence type="ECO:0008006" key="15">
    <source>
        <dbReference type="Google" id="ProtNLM"/>
    </source>
</evidence>
<dbReference type="InterPro" id="IPR008069">
    <property type="entry name" value="Cyt_P450_E_grp-I_CYP2D-like"/>
</dbReference>
<accession>A0A8C5PT37</accession>
<keyword evidence="8 11" id="KW-0503">Monooxygenase</keyword>
<organism evidence="13 14">
    <name type="scientific">Leptobrachium leishanense</name>
    <name type="common">Leishan spiny toad</name>
    <dbReference type="NCBI Taxonomy" id="445787"/>
    <lineage>
        <taxon>Eukaryota</taxon>
        <taxon>Metazoa</taxon>
        <taxon>Chordata</taxon>
        <taxon>Craniata</taxon>
        <taxon>Vertebrata</taxon>
        <taxon>Euteleostomi</taxon>
        <taxon>Amphibia</taxon>
        <taxon>Batrachia</taxon>
        <taxon>Anura</taxon>
        <taxon>Pelobatoidea</taxon>
        <taxon>Megophryidae</taxon>
        <taxon>Leptobrachium</taxon>
    </lineage>
</organism>
<dbReference type="PANTHER" id="PTHR24300">
    <property type="entry name" value="CYTOCHROME P450 508A4-RELATED"/>
    <property type="match status" value="1"/>
</dbReference>
<dbReference type="GO" id="GO:0006805">
    <property type="term" value="P:xenobiotic metabolic process"/>
    <property type="evidence" value="ECO:0007669"/>
    <property type="project" value="TreeGrafter"/>
</dbReference>
<dbReference type="InterPro" id="IPR001128">
    <property type="entry name" value="Cyt_P450"/>
</dbReference>
<evidence type="ECO:0000256" key="11">
    <source>
        <dbReference type="RuleBase" id="RU000461"/>
    </source>
</evidence>
<dbReference type="AlphaFoldDB" id="A0A8C5PT37"/>
<keyword evidence="12" id="KW-0812">Transmembrane</keyword>
<dbReference type="InterPro" id="IPR050182">
    <property type="entry name" value="Cytochrome_P450_fam2"/>
</dbReference>
<dbReference type="GeneTree" id="ENSGT00940000153331"/>
<dbReference type="GO" id="GO:0016712">
    <property type="term" value="F:oxidoreductase activity, acting on paired donors, with incorporation or reduction of molecular oxygen, reduced flavin or flavoprotein as one donor, and incorporation of one atom of oxygen"/>
    <property type="evidence" value="ECO:0007669"/>
    <property type="project" value="InterPro"/>
</dbReference>
<evidence type="ECO:0000256" key="7">
    <source>
        <dbReference type="ARBA" id="ARBA00023004"/>
    </source>
</evidence>
<evidence type="ECO:0000313" key="13">
    <source>
        <dbReference type="Ensembl" id="ENSLLEP00000027506.1"/>
    </source>
</evidence>
<evidence type="ECO:0000256" key="1">
    <source>
        <dbReference type="ARBA" id="ARBA00001971"/>
    </source>
</evidence>
<evidence type="ECO:0000256" key="6">
    <source>
        <dbReference type="ARBA" id="ARBA00023002"/>
    </source>
</evidence>
<evidence type="ECO:0000256" key="10">
    <source>
        <dbReference type="PIRSR" id="PIRSR602401-1"/>
    </source>
</evidence>
<name>A0A8C5PT37_9ANUR</name>
<dbReference type="SUPFAM" id="SSF48264">
    <property type="entry name" value="Cytochrome P450"/>
    <property type="match status" value="1"/>
</dbReference>
<evidence type="ECO:0000256" key="3">
    <source>
        <dbReference type="ARBA" id="ARBA00010617"/>
    </source>
</evidence>
<dbReference type="GO" id="GO:0005737">
    <property type="term" value="C:cytoplasm"/>
    <property type="evidence" value="ECO:0007669"/>
    <property type="project" value="TreeGrafter"/>
</dbReference>
<evidence type="ECO:0000256" key="9">
    <source>
        <dbReference type="ARBA" id="ARBA00023136"/>
    </source>
</evidence>
<comment type="cofactor">
    <cofactor evidence="1 10">
        <name>heme</name>
        <dbReference type="ChEBI" id="CHEBI:30413"/>
    </cofactor>
</comment>
<keyword evidence="4 10" id="KW-0349">Heme</keyword>
<evidence type="ECO:0000256" key="5">
    <source>
        <dbReference type="ARBA" id="ARBA00022723"/>
    </source>
</evidence>
<protein>
    <recommendedName>
        <fullName evidence="15">Cytochrome P450</fullName>
    </recommendedName>
</protein>
<dbReference type="Ensembl" id="ENSLLET00000028582.1">
    <property type="protein sequence ID" value="ENSLLEP00000027506.1"/>
    <property type="gene ID" value="ENSLLEG00000017462.1"/>
</dbReference>
<proteinExistence type="inferred from homology"/>
<reference evidence="13" key="1">
    <citation type="submission" date="2025-08" db="UniProtKB">
        <authorList>
            <consortium name="Ensembl"/>
        </authorList>
    </citation>
    <scope>IDENTIFICATION</scope>
</reference>
<dbReference type="PRINTS" id="PR00463">
    <property type="entry name" value="EP450I"/>
</dbReference>
<evidence type="ECO:0000256" key="4">
    <source>
        <dbReference type="ARBA" id="ARBA00022617"/>
    </source>
</evidence>
<keyword evidence="12" id="KW-1133">Transmembrane helix</keyword>
<evidence type="ECO:0000256" key="2">
    <source>
        <dbReference type="ARBA" id="ARBA00004370"/>
    </source>
</evidence>
<dbReference type="GO" id="GO:0019369">
    <property type="term" value="P:arachidonate metabolic process"/>
    <property type="evidence" value="ECO:0007669"/>
    <property type="project" value="TreeGrafter"/>
</dbReference>
<feature type="transmembrane region" description="Helical" evidence="12">
    <location>
        <begin position="12"/>
        <end position="33"/>
    </location>
</feature>
<dbReference type="PRINTS" id="PR01686">
    <property type="entry name" value="EP450ICYP2D"/>
</dbReference>
<dbReference type="InterPro" id="IPR017972">
    <property type="entry name" value="Cyt_P450_CS"/>
</dbReference>
<dbReference type="Pfam" id="PF00067">
    <property type="entry name" value="p450"/>
    <property type="match status" value="1"/>
</dbReference>
<dbReference type="InterPro" id="IPR036396">
    <property type="entry name" value="Cyt_P450_sf"/>
</dbReference>
<dbReference type="PROSITE" id="PS00086">
    <property type="entry name" value="CYTOCHROME_P450"/>
    <property type="match status" value="1"/>
</dbReference>
<feature type="binding site" description="axial binding residue" evidence="10">
    <location>
        <position position="447"/>
    </location>
    <ligand>
        <name>heme</name>
        <dbReference type="ChEBI" id="CHEBI:30413"/>
    </ligand>
    <ligandPart>
        <name>Fe</name>
        <dbReference type="ChEBI" id="CHEBI:18248"/>
    </ligandPart>
</feature>
<sequence>MELLFKFWTFPVFWNACLIGFTLILFAMVFDLINRRRKAGYPPGPFPLPFVGNIFSLDFNNFPESLTKLRNEYGNIYSLQVFSENIVVLNGYDAVKEGFVTKSDDTSGRPPTPIFDHNGFNNGIAFSNYNKHWKERRRFTLSILRDFGMGKKSIGERVREEAGYLCAAFQEKRGCAFDPFILLNNAVSNVISSIIFGDRFEYNDKKFRKMIGMLREMFEMESGFMPQLYKIFPWLLNTPGPHQKLFTLQRKYMDFLREIIQEHRETWDPNIRRDFIDAFFEEMEKNKNNPESSFTYQSIVCVISDLFIGGTDTLSNTLRWALLMMLLHPHIQRRVHKEIDQVIGSDRIPSVEDQLKMPYTNAVVHETQRYGNILPMSLFHMTNNDLKIQGYDIPKGTTIIPNLMSVLKDETVWEKPYQFYPEHFLDAEGRFLKSESFIPFSAGRRICLGEMLARMELFLFFTSLLQKFEFHIPPKQPPPREDPIFSFNLSPWPFQICAQLR</sequence>
<keyword evidence="5 10" id="KW-0479">Metal-binding</keyword>
<keyword evidence="14" id="KW-1185">Reference proteome</keyword>
<dbReference type="GO" id="GO:0016020">
    <property type="term" value="C:membrane"/>
    <property type="evidence" value="ECO:0007669"/>
    <property type="project" value="UniProtKB-SubCell"/>
</dbReference>
<evidence type="ECO:0000256" key="12">
    <source>
        <dbReference type="SAM" id="Phobius"/>
    </source>
</evidence>